<dbReference type="InterPro" id="IPR035093">
    <property type="entry name" value="RelE/ParE_toxin_dom_sf"/>
</dbReference>
<evidence type="ECO:0000256" key="1">
    <source>
        <dbReference type="ARBA" id="ARBA00022649"/>
    </source>
</evidence>
<accession>A0A656Z762</accession>
<protein>
    <recommendedName>
        <fullName evidence="4">Plasmid stabilization protein</fullName>
    </recommendedName>
</protein>
<sequence length="99" mass="11937">MRIRFAEFAAHELSDACDWYEHQQPGLGLRFKRDMRDAVARIARNPTLFPIELDDVRRYVMARFPYALRHVLRGSEVWIVAVSHQHRRPDYWIERIEKS</sequence>
<gene>
    <name evidence="2" type="ORF">ACY05_04010</name>
</gene>
<proteinExistence type="predicted"/>
<keyword evidence="1" id="KW-1277">Toxin-antitoxin system</keyword>
<keyword evidence="3" id="KW-1185">Reference proteome</keyword>
<organism evidence="2 3">
    <name type="scientific">Sterolibacterium denitrificans</name>
    <dbReference type="NCBI Taxonomy" id="157592"/>
    <lineage>
        <taxon>Bacteria</taxon>
        <taxon>Pseudomonadati</taxon>
        <taxon>Pseudomonadota</taxon>
        <taxon>Betaproteobacteria</taxon>
        <taxon>Nitrosomonadales</taxon>
        <taxon>Sterolibacteriaceae</taxon>
        <taxon>Sterolibacterium</taxon>
    </lineage>
</organism>
<evidence type="ECO:0008006" key="4">
    <source>
        <dbReference type="Google" id="ProtNLM"/>
    </source>
</evidence>
<dbReference type="EMBL" id="LFZK01000003">
    <property type="protein sequence ID" value="KYC28882.1"/>
    <property type="molecule type" value="Genomic_DNA"/>
</dbReference>
<dbReference type="Gene3D" id="3.30.2310.20">
    <property type="entry name" value="RelE-like"/>
    <property type="match status" value="1"/>
</dbReference>
<evidence type="ECO:0000313" key="3">
    <source>
        <dbReference type="Proteomes" id="UP000243416"/>
    </source>
</evidence>
<dbReference type="Proteomes" id="UP000243416">
    <property type="component" value="Unassembled WGS sequence"/>
</dbReference>
<reference evidence="2 3" key="1">
    <citation type="journal article" date="2016" name="ISME J.">
        <title>Integrated multi-omics analyses reveal the biochemical mechanisms and phylogenetic relevance of anaerobic androgen biodegradation in the environment.</title>
        <authorList>
            <person name="Yang F.C."/>
            <person name="Chen Y.L."/>
            <person name="Tang S.L."/>
            <person name="Yu C.P."/>
            <person name="Wang P.H."/>
            <person name="Ismail W."/>
            <person name="Wang C.H."/>
            <person name="Ding J.Y."/>
            <person name="Yang C.Y."/>
            <person name="Yang C.Y."/>
            <person name="Chiang Y.R."/>
        </authorList>
    </citation>
    <scope>NUCLEOTIDE SEQUENCE [LARGE SCALE GENOMIC DNA]</scope>
    <source>
        <strain evidence="2 3">DSM 13999</strain>
    </source>
</reference>
<name>A0A656Z762_9PROT</name>
<dbReference type="AlphaFoldDB" id="A0A656Z762"/>
<comment type="caution">
    <text evidence="2">The sequence shown here is derived from an EMBL/GenBank/DDBJ whole genome shotgun (WGS) entry which is preliminary data.</text>
</comment>
<dbReference type="InterPro" id="IPR007712">
    <property type="entry name" value="RelE/ParE_toxin"/>
</dbReference>
<evidence type="ECO:0000313" key="2">
    <source>
        <dbReference type="EMBL" id="KYC28882.1"/>
    </source>
</evidence>
<dbReference type="Pfam" id="PF05016">
    <property type="entry name" value="ParE_toxin"/>
    <property type="match status" value="1"/>
</dbReference>